<feature type="region of interest" description="Disordered" evidence="1">
    <location>
        <begin position="1"/>
        <end position="27"/>
    </location>
</feature>
<dbReference type="Proteomes" id="UP001172155">
    <property type="component" value="Unassembled WGS sequence"/>
</dbReference>
<evidence type="ECO:0000313" key="2">
    <source>
        <dbReference type="EMBL" id="KAK0749595.1"/>
    </source>
</evidence>
<feature type="region of interest" description="Disordered" evidence="1">
    <location>
        <begin position="201"/>
        <end position="435"/>
    </location>
</feature>
<feature type="compositionally biased region" description="Low complexity" evidence="1">
    <location>
        <begin position="506"/>
        <end position="519"/>
    </location>
</feature>
<feature type="compositionally biased region" description="Low complexity" evidence="1">
    <location>
        <begin position="594"/>
        <end position="629"/>
    </location>
</feature>
<gene>
    <name evidence="2" type="ORF">B0T18DRAFT_427689</name>
</gene>
<dbReference type="EMBL" id="JAUKUD010000003">
    <property type="protein sequence ID" value="KAK0749595.1"/>
    <property type="molecule type" value="Genomic_DNA"/>
</dbReference>
<feature type="compositionally biased region" description="Pro residues" evidence="1">
    <location>
        <begin position="493"/>
        <end position="505"/>
    </location>
</feature>
<keyword evidence="3" id="KW-1185">Reference proteome</keyword>
<feature type="region of interest" description="Disordered" evidence="1">
    <location>
        <begin position="89"/>
        <end position="117"/>
    </location>
</feature>
<organism evidence="2 3">
    <name type="scientific">Schizothecium vesticola</name>
    <dbReference type="NCBI Taxonomy" id="314040"/>
    <lineage>
        <taxon>Eukaryota</taxon>
        <taxon>Fungi</taxon>
        <taxon>Dikarya</taxon>
        <taxon>Ascomycota</taxon>
        <taxon>Pezizomycotina</taxon>
        <taxon>Sordariomycetes</taxon>
        <taxon>Sordariomycetidae</taxon>
        <taxon>Sordariales</taxon>
        <taxon>Schizotheciaceae</taxon>
        <taxon>Schizothecium</taxon>
    </lineage>
</organism>
<evidence type="ECO:0000256" key="1">
    <source>
        <dbReference type="SAM" id="MobiDB-lite"/>
    </source>
</evidence>
<comment type="caution">
    <text evidence="2">The sequence shown here is derived from an EMBL/GenBank/DDBJ whole genome shotgun (WGS) entry which is preliminary data.</text>
</comment>
<feature type="region of interest" description="Disordered" evidence="1">
    <location>
        <begin position="482"/>
        <end position="629"/>
    </location>
</feature>
<evidence type="ECO:0008006" key="4">
    <source>
        <dbReference type="Google" id="ProtNLM"/>
    </source>
</evidence>
<feature type="compositionally biased region" description="Acidic residues" evidence="1">
    <location>
        <begin position="296"/>
        <end position="323"/>
    </location>
</feature>
<feature type="compositionally biased region" description="Polar residues" evidence="1">
    <location>
        <begin position="581"/>
        <end position="593"/>
    </location>
</feature>
<sequence length="629" mass="65999">MSKQLRTATTTRRGARGGYPEHDDFEGLPVRQWRQEWVTIAAPPPSNETTQQNDRWAVELPFGMPKDFNLLPPHTQELLRAARSGRLYKRPAPAEEEDADLDAPEIKSDKKEAEPQVNSFTAKAWKQVPRNVEASSASHLAKRYKNTITISSKAAVPQVAGPAVRRVTVRRTDAAGNPYEQTVTLAAGQMVDGDIVSETLVPATGAPGAELAQQPTPARRRPPPPKRKAKGPGRGRKKGRLPMTIPLPAPQPGAGGQPSADASAGPTATDHVVKIDENEDSMNQDSEMADNSGLPSDDDDGDDGDDGDEDGDEGGDEEADQTPDVDMSNAQEETEETENTENTVKIESPQDEDQEMGDLGPEEVIRPTSIEEPDETLPAVSSSEDDITIVKPRFPPLGLGGLGPLPAPTKIEGSPLKNVIVQSPTDPSPMISPGIDSTAASLSATSYMDVKISASMEISDSEVVATETSQAATVVEVEAAVPLTTTEDASPAAKPPSPVDTPPAVPVVNEPGATAPAPEEASDPTPEARDSPPMLAPKEESPPVDLQPPRSPALPPVVADDEEDGLNLLGSLERELDRQEGVSSAGSTGGNNLTTPPATVTPPAELSVASPDATAESSADASAGGEALI</sequence>
<feature type="compositionally biased region" description="Low complexity" evidence="1">
    <location>
        <begin position="1"/>
        <end position="12"/>
    </location>
</feature>
<proteinExistence type="predicted"/>
<feature type="compositionally biased region" description="Basic residues" evidence="1">
    <location>
        <begin position="218"/>
        <end position="240"/>
    </location>
</feature>
<feature type="compositionally biased region" description="Pro residues" evidence="1">
    <location>
        <begin position="545"/>
        <end position="555"/>
    </location>
</feature>
<evidence type="ECO:0000313" key="3">
    <source>
        <dbReference type="Proteomes" id="UP001172155"/>
    </source>
</evidence>
<dbReference type="AlphaFoldDB" id="A0AA40K8D6"/>
<accession>A0AA40K8D6</accession>
<feature type="compositionally biased region" description="Acidic residues" evidence="1">
    <location>
        <begin position="94"/>
        <end position="103"/>
    </location>
</feature>
<protein>
    <recommendedName>
        <fullName evidence="4">Apopolysialoglycoprotein</fullName>
    </recommendedName>
</protein>
<name>A0AA40K8D6_9PEZI</name>
<feature type="compositionally biased region" description="Basic and acidic residues" evidence="1">
    <location>
        <begin position="104"/>
        <end position="114"/>
    </location>
</feature>
<feature type="compositionally biased region" description="Low complexity" evidence="1">
    <location>
        <begin position="257"/>
        <end position="266"/>
    </location>
</feature>
<reference evidence="2" key="1">
    <citation type="submission" date="2023-06" db="EMBL/GenBank/DDBJ databases">
        <title>Genome-scale phylogeny and comparative genomics of the fungal order Sordariales.</title>
        <authorList>
            <consortium name="Lawrence Berkeley National Laboratory"/>
            <person name="Hensen N."/>
            <person name="Bonometti L."/>
            <person name="Westerberg I."/>
            <person name="Brannstrom I.O."/>
            <person name="Guillou S."/>
            <person name="Cros-Aarteil S."/>
            <person name="Calhoun S."/>
            <person name="Haridas S."/>
            <person name="Kuo A."/>
            <person name="Mondo S."/>
            <person name="Pangilinan J."/>
            <person name="Riley R."/>
            <person name="LaButti K."/>
            <person name="Andreopoulos B."/>
            <person name="Lipzen A."/>
            <person name="Chen C."/>
            <person name="Yanf M."/>
            <person name="Daum C."/>
            <person name="Ng V."/>
            <person name="Clum A."/>
            <person name="Steindorff A."/>
            <person name="Ohm R."/>
            <person name="Martin F."/>
            <person name="Silar P."/>
            <person name="Natvig D."/>
            <person name="Lalanne C."/>
            <person name="Gautier V."/>
            <person name="Ament-velasquez S.L."/>
            <person name="Kruys A."/>
            <person name="Hutchinson M.I."/>
            <person name="Powell A.J."/>
            <person name="Barry K."/>
            <person name="Miller A.N."/>
            <person name="Grigoriev I.V."/>
            <person name="Debuchy R."/>
            <person name="Gladieux P."/>
            <person name="Thoren M.H."/>
            <person name="Johannesson H."/>
        </authorList>
    </citation>
    <scope>NUCLEOTIDE SEQUENCE</scope>
    <source>
        <strain evidence="2">SMH3187-1</strain>
    </source>
</reference>